<reference evidence="2" key="1">
    <citation type="journal article" date="2019" name="Int. J. Syst. Evol. Microbiol.">
        <title>The Global Catalogue of Microorganisms (GCM) 10K type strain sequencing project: providing services to taxonomists for standard genome sequencing and annotation.</title>
        <authorList>
            <consortium name="The Broad Institute Genomics Platform"/>
            <consortium name="The Broad Institute Genome Sequencing Center for Infectious Disease"/>
            <person name="Wu L."/>
            <person name="Ma J."/>
        </authorList>
    </citation>
    <scope>NUCLEOTIDE SEQUENCE [LARGE SCALE GENOMIC DNA]</scope>
    <source>
        <strain evidence="2">CCUG 61889</strain>
    </source>
</reference>
<keyword evidence="2" id="KW-1185">Reference proteome</keyword>
<accession>A0ABV8B689</accession>
<dbReference type="RefSeq" id="WP_377916339.1">
    <property type="nucleotide sequence ID" value="NZ_JBHRZT010000052.1"/>
</dbReference>
<proteinExistence type="predicted"/>
<dbReference type="EMBL" id="JBHRZT010000052">
    <property type="protein sequence ID" value="MFC3884684.1"/>
    <property type="molecule type" value="Genomic_DNA"/>
</dbReference>
<protein>
    <submittedName>
        <fullName evidence="1">Uncharacterized protein</fullName>
    </submittedName>
</protein>
<comment type="caution">
    <text evidence="1">The sequence shown here is derived from an EMBL/GenBank/DDBJ whole genome shotgun (WGS) entry which is preliminary data.</text>
</comment>
<evidence type="ECO:0000313" key="2">
    <source>
        <dbReference type="Proteomes" id="UP001595752"/>
    </source>
</evidence>
<evidence type="ECO:0000313" key="1">
    <source>
        <dbReference type="EMBL" id="MFC3884684.1"/>
    </source>
</evidence>
<dbReference type="Proteomes" id="UP001595752">
    <property type="component" value="Unassembled WGS sequence"/>
</dbReference>
<name>A0ABV8B689_9BACI</name>
<gene>
    <name evidence="1" type="ORF">ACFOU2_14745</name>
</gene>
<sequence length="48" mass="5624">MPLYHMKEIWTPLKLINIKFFKSDKAGGYIKIGKNPRKRIAFFKGQLG</sequence>
<organism evidence="1 2">
    <name type="scientific">Bacillus songklensis</name>
    <dbReference type="NCBI Taxonomy" id="1069116"/>
    <lineage>
        <taxon>Bacteria</taxon>
        <taxon>Bacillati</taxon>
        <taxon>Bacillota</taxon>
        <taxon>Bacilli</taxon>
        <taxon>Bacillales</taxon>
        <taxon>Bacillaceae</taxon>
        <taxon>Bacillus</taxon>
    </lineage>
</organism>